<dbReference type="PROSITE" id="PS51462">
    <property type="entry name" value="NUDIX"/>
    <property type="match status" value="1"/>
</dbReference>
<reference evidence="4" key="1">
    <citation type="submission" date="2022-10" db="EMBL/GenBank/DDBJ databases">
        <title>The complete genomes of actinobacterial strains from the NBC collection.</title>
        <authorList>
            <person name="Joergensen T.S."/>
            <person name="Alvarez Arevalo M."/>
            <person name="Sterndorff E.B."/>
            <person name="Faurdal D."/>
            <person name="Vuksanovic O."/>
            <person name="Mourched A.-S."/>
            <person name="Charusanti P."/>
            <person name="Shaw S."/>
            <person name="Blin K."/>
            <person name="Weber T."/>
        </authorList>
    </citation>
    <scope>NUCLEOTIDE SEQUENCE</scope>
    <source>
        <strain evidence="4">NBC_01256</strain>
    </source>
</reference>
<dbReference type="InterPro" id="IPR015797">
    <property type="entry name" value="NUDIX_hydrolase-like_dom_sf"/>
</dbReference>
<dbReference type="InterPro" id="IPR020084">
    <property type="entry name" value="NUDIX_hydrolase_CS"/>
</dbReference>
<sequence length="164" mass="17951">MDQHVTESATPEIRTSAKAVVLHDDQILLMRAVWEDQECYFLPGGGQHPGESLGDAVAREVDEETGLTVTVERLLWLREYIGANHDHPESEANTHRIEAIFLCTPTSDPGQLGGHAQDEVQTGLEWVPLGKVPALNLLPQAIRQPIASLTETPKPLDSYLGDVA</sequence>
<evidence type="ECO:0000256" key="1">
    <source>
        <dbReference type="ARBA" id="ARBA00001946"/>
    </source>
</evidence>
<dbReference type="InterPro" id="IPR000086">
    <property type="entry name" value="NUDIX_hydrolase_dom"/>
</dbReference>
<evidence type="ECO:0000313" key="4">
    <source>
        <dbReference type="EMBL" id="WUS23834.1"/>
    </source>
</evidence>
<dbReference type="CDD" id="cd18880">
    <property type="entry name" value="NUDIX_ADPRase"/>
    <property type="match status" value="1"/>
</dbReference>
<dbReference type="RefSeq" id="WP_328689153.1">
    <property type="nucleotide sequence ID" value="NZ_CP108005.1"/>
</dbReference>
<dbReference type="PROSITE" id="PS00893">
    <property type="entry name" value="NUDIX_BOX"/>
    <property type="match status" value="1"/>
</dbReference>
<dbReference type="Gene3D" id="3.90.79.10">
    <property type="entry name" value="Nucleoside Triphosphate Pyrophosphohydrolase"/>
    <property type="match status" value="1"/>
</dbReference>
<proteinExistence type="predicted"/>
<name>A0ABZ1VP67_9ACTN</name>
<dbReference type="SUPFAM" id="SSF55811">
    <property type="entry name" value="Nudix"/>
    <property type="match status" value="1"/>
</dbReference>
<dbReference type="Proteomes" id="UP001432292">
    <property type="component" value="Chromosome"/>
</dbReference>
<dbReference type="EMBL" id="CP108473">
    <property type="protein sequence ID" value="WUS23834.1"/>
    <property type="molecule type" value="Genomic_DNA"/>
</dbReference>
<evidence type="ECO:0000256" key="2">
    <source>
        <dbReference type="ARBA" id="ARBA00022801"/>
    </source>
</evidence>
<feature type="domain" description="Nudix hydrolase" evidence="3">
    <location>
        <begin position="12"/>
        <end position="152"/>
    </location>
</feature>
<comment type="cofactor">
    <cofactor evidence="1">
        <name>Mg(2+)</name>
        <dbReference type="ChEBI" id="CHEBI:18420"/>
    </cofactor>
</comment>
<organism evidence="4 5">
    <name type="scientific">Streptomyces caniferus</name>
    <dbReference type="NCBI Taxonomy" id="285557"/>
    <lineage>
        <taxon>Bacteria</taxon>
        <taxon>Bacillati</taxon>
        <taxon>Actinomycetota</taxon>
        <taxon>Actinomycetes</taxon>
        <taxon>Kitasatosporales</taxon>
        <taxon>Streptomycetaceae</taxon>
        <taxon>Streptomyces</taxon>
    </lineage>
</organism>
<dbReference type="PANTHER" id="PTHR43046:SF14">
    <property type="entry name" value="MUTT_NUDIX FAMILY PROTEIN"/>
    <property type="match status" value="1"/>
</dbReference>
<accession>A0ABZ1VP67</accession>
<evidence type="ECO:0000259" key="3">
    <source>
        <dbReference type="PROSITE" id="PS51462"/>
    </source>
</evidence>
<dbReference type="PANTHER" id="PTHR43046">
    <property type="entry name" value="GDP-MANNOSE MANNOSYL HYDROLASE"/>
    <property type="match status" value="1"/>
</dbReference>
<protein>
    <submittedName>
        <fullName evidence="4">NUDIX domain-containing protein</fullName>
    </submittedName>
</protein>
<keyword evidence="5" id="KW-1185">Reference proteome</keyword>
<gene>
    <name evidence="4" type="ORF">OG727_17035</name>
</gene>
<evidence type="ECO:0000313" key="5">
    <source>
        <dbReference type="Proteomes" id="UP001432292"/>
    </source>
</evidence>
<dbReference type="Pfam" id="PF00293">
    <property type="entry name" value="NUDIX"/>
    <property type="match status" value="1"/>
</dbReference>
<keyword evidence="2" id="KW-0378">Hydrolase</keyword>